<evidence type="ECO:0000313" key="5">
    <source>
        <dbReference type="Proteomes" id="UP001155241"/>
    </source>
</evidence>
<keyword evidence="1" id="KW-0175">Coiled coil</keyword>
<dbReference type="RefSeq" id="WP_252850726.1">
    <property type="nucleotide sequence ID" value="NZ_JAMXLR010000006.1"/>
</dbReference>
<name>A0A9X2JFP8_9BACT</name>
<accession>A0A9X2JFP8</accession>
<dbReference type="AlphaFoldDB" id="A0A9X2JFP8"/>
<evidence type="ECO:0000256" key="2">
    <source>
        <dbReference type="SAM" id="MobiDB-lite"/>
    </source>
</evidence>
<dbReference type="EMBL" id="JAMXLR010000006">
    <property type="protein sequence ID" value="MCO6042628.1"/>
    <property type="molecule type" value="Genomic_DNA"/>
</dbReference>
<protein>
    <recommendedName>
        <fullName evidence="6">Chromosome partition protein Smc</fullName>
    </recommendedName>
</protein>
<feature type="transmembrane region" description="Helical" evidence="3">
    <location>
        <begin position="20"/>
        <end position="45"/>
    </location>
</feature>
<feature type="transmembrane region" description="Helical" evidence="3">
    <location>
        <begin position="57"/>
        <end position="76"/>
    </location>
</feature>
<keyword evidence="3" id="KW-0472">Membrane</keyword>
<feature type="region of interest" description="Disordered" evidence="2">
    <location>
        <begin position="512"/>
        <end position="535"/>
    </location>
</feature>
<sequence>MDKLLTQVRRAHRRLLVEKFLHFLVWSAFIALAVAAVAIAVPQLVAIENLPANWTQIWLWLAGGGCVLGALVATYLTRQSTLDAAIEIDHRYQLRERVASSLALSPHDLESQAGQALLKDATHRIDRIDIGEKFRPHMDRRAWLPLVPAVLVFCLITFGSNKQAISSVEPTTKTASQAKVKKATEELQKKLEAMKKKAEQKDLKTAEELLKELEKETKDLAKDDAEERKKTTVKLNNVAKQLEERRAKLGTSESLQKQLENMKELSQGPADKMAKAMKQGDWKKALDELKNLQDKVAKDNLSQADKQKLQKQLEQLKQKLNEATQANREAMDQLKQQIEEQRKKGNLAKAGELQQKLDQLQKNQPQMQNLDKLAQKLQQCQNCMNKGDKQGAAQAMSELADQLQQMQQEGQELEMLDEAMAQLQAAKNAMNGMDMDQAFPNGMGGMGNQFAENPGMGMGAGQGSGPRPDEENPTQFRDTRVRQKPGQGAATFGGFVDGPNISGQTGVAAEQELEGINAEPADPLTSQRLPRGHGEHAEEYFKQLREY</sequence>
<proteinExistence type="predicted"/>
<feature type="transmembrane region" description="Helical" evidence="3">
    <location>
        <begin position="142"/>
        <end position="160"/>
    </location>
</feature>
<feature type="coiled-coil region" evidence="1">
    <location>
        <begin position="177"/>
        <end position="230"/>
    </location>
</feature>
<keyword evidence="3" id="KW-0812">Transmembrane</keyword>
<dbReference type="Proteomes" id="UP001155241">
    <property type="component" value="Unassembled WGS sequence"/>
</dbReference>
<comment type="caution">
    <text evidence="4">The sequence shown here is derived from an EMBL/GenBank/DDBJ whole genome shotgun (WGS) entry which is preliminary data.</text>
</comment>
<organism evidence="4 5">
    <name type="scientific">Aeoliella straminimaris</name>
    <dbReference type="NCBI Taxonomy" id="2954799"/>
    <lineage>
        <taxon>Bacteria</taxon>
        <taxon>Pseudomonadati</taxon>
        <taxon>Planctomycetota</taxon>
        <taxon>Planctomycetia</taxon>
        <taxon>Pirellulales</taxon>
        <taxon>Lacipirellulaceae</taxon>
        <taxon>Aeoliella</taxon>
    </lineage>
</organism>
<evidence type="ECO:0000256" key="1">
    <source>
        <dbReference type="SAM" id="Coils"/>
    </source>
</evidence>
<evidence type="ECO:0008006" key="6">
    <source>
        <dbReference type="Google" id="ProtNLM"/>
    </source>
</evidence>
<reference evidence="4" key="1">
    <citation type="submission" date="2022-06" db="EMBL/GenBank/DDBJ databases">
        <title>Aeoliella straminimaris, a novel planctomycete from sediments.</title>
        <authorList>
            <person name="Vitorino I.R."/>
            <person name="Lage O.M."/>
        </authorList>
    </citation>
    <scope>NUCLEOTIDE SEQUENCE</scope>
    <source>
        <strain evidence="4">ICT_H6.2</strain>
    </source>
</reference>
<evidence type="ECO:0000256" key="3">
    <source>
        <dbReference type="SAM" id="Phobius"/>
    </source>
</evidence>
<gene>
    <name evidence="4" type="ORF">NG895_01790</name>
</gene>
<keyword evidence="3" id="KW-1133">Transmembrane helix</keyword>
<keyword evidence="5" id="KW-1185">Reference proteome</keyword>
<feature type="coiled-coil region" evidence="1">
    <location>
        <begin position="299"/>
        <end position="436"/>
    </location>
</feature>
<evidence type="ECO:0000313" key="4">
    <source>
        <dbReference type="EMBL" id="MCO6042628.1"/>
    </source>
</evidence>